<protein>
    <submittedName>
        <fullName evidence="2">Uncharacterized protein</fullName>
    </submittedName>
</protein>
<sequence>MGRRTRSRTASGARRSSGIPWRTPRHPRGCAAVPGYTARAAAGSCAPPAVGGGHAHVPGFQVDVGLQQQRQGCRLGPQVAFDLEAQGVGVHLAGRGLGAYLQGMGEDARLVGGDGLVDDAFERVEVDVRRAVAGQCRQPVVDYRGAGRGVQRGAGVEQRRGVEQPGQVAQYRGLELLQAEHALVGGFLWVARVIVGQAIQQRRLQAVAGGDFGYHWNIPVNIFWSSKPVSHEALGAGVEASSRPAWRRVWLHMGHQHDWRAIELLDPGLAGAVRAQAAGPLHVQRQALFAAIEHTLAGILAQRHGLPAQVGLVQQFGVGASAQGQQQGAGQGSAGHVSSQNQTCFDW</sequence>
<accession>A0A2A2JXZ2</accession>
<evidence type="ECO:0000313" key="3">
    <source>
        <dbReference type="Proteomes" id="UP000218231"/>
    </source>
</evidence>
<evidence type="ECO:0000256" key="1">
    <source>
        <dbReference type="SAM" id="MobiDB-lite"/>
    </source>
</evidence>
<feature type="region of interest" description="Disordered" evidence="1">
    <location>
        <begin position="1"/>
        <end position="26"/>
    </location>
</feature>
<reference evidence="2 3" key="1">
    <citation type="journal article" date="2017" name="Curr. Biol.">
        <title>Genome architecture and evolution of a unichromosomal asexual nematode.</title>
        <authorList>
            <person name="Fradin H."/>
            <person name="Zegar C."/>
            <person name="Gutwein M."/>
            <person name="Lucas J."/>
            <person name="Kovtun M."/>
            <person name="Corcoran D."/>
            <person name="Baugh L.R."/>
            <person name="Kiontke K."/>
            <person name="Gunsalus K."/>
            <person name="Fitch D.H."/>
            <person name="Piano F."/>
        </authorList>
    </citation>
    <scope>NUCLEOTIDE SEQUENCE [LARGE SCALE GENOMIC DNA]</scope>
    <source>
        <strain evidence="2">PF1309</strain>
    </source>
</reference>
<organism evidence="2 3">
    <name type="scientific">Diploscapter pachys</name>
    <dbReference type="NCBI Taxonomy" id="2018661"/>
    <lineage>
        <taxon>Eukaryota</taxon>
        <taxon>Metazoa</taxon>
        <taxon>Ecdysozoa</taxon>
        <taxon>Nematoda</taxon>
        <taxon>Chromadorea</taxon>
        <taxon>Rhabditida</taxon>
        <taxon>Rhabditina</taxon>
        <taxon>Rhabditomorpha</taxon>
        <taxon>Rhabditoidea</taxon>
        <taxon>Rhabditidae</taxon>
        <taxon>Diploscapter</taxon>
    </lineage>
</organism>
<dbReference type="EMBL" id="LIAE01010087">
    <property type="protein sequence ID" value="PAV66565.1"/>
    <property type="molecule type" value="Genomic_DNA"/>
</dbReference>
<feature type="region of interest" description="Disordered" evidence="1">
    <location>
        <begin position="323"/>
        <end position="347"/>
    </location>
</feature>
<gene>
    <name evidence="2" type="ORF">WR25_01166</name>
</gene>
<dbReference type="AlphaFoldDB" id="A0A2A2JXZ2"/>
<dbReference type="Proteomes" id="UP000218231">
    <property type="component" value="Unassembled WGS sequence"/>
</dbReference>
<keyword evidence="3" id="KW-1185">Reference proteome</keyword>
<proteinExistence type="predicted"/>
<name>A0A2A2JXZ2_9BILA</name>
<evidence type="ECO:0000313" key="2">
    <source>
        <dbReference type="EMBL" id="PAV66565.1"/>
    </source>
</evidence>
<comment type="caution">
    <text evidence="2">The sequence shown here is derived from an EMBL/GenBank/DDBJ whole genome shotgun (WGS) entry which is preliminary data.</text>
</comment>
<feature type="compositionally biased region" description="Low complexity" evidence="1">
    <location>
        <begin position="8"/>
        <end position="18"/>
    </location>
</feature>